<evidence type="ECO:0000256" key="1">
    <source>
        <dbReference type="SAM" id="MobiDB-lite"/>
    </source>
</evidence>
<keyword evidence="2" id="KW-0732">Signal</keyword>
<feature type="signal peptide" evidence="2">
    <location>
        <begin position="1"/>
        <end position="28"/>
    </location>
</feature>
<dbReference type="PANTHER" id="PTHR39335">
    <property type="entry name" value="BLL4220 PROTEIN"/>
    <property type="match status" value="1"/>
</dbReference>
<dbReference type="PANTHER" id="PTHR39335:SF1">
    <property type="entry name" value="BLL4220 PROTEIN"/>
    <property type="match status" value="1"/>
</dbReference>
<dbReference type="InterPro" id="IPR005297">
    <property type="entry name" value="Lipoprotein_repeat"/>
</dbReference>
<dbReference type="Proteomes" id="UP000252405">
    <property type="component" value="Unassembled WGS sequence"/>
</dbReference>
<dbReference type="OrthoDB" id="9805202at2"/>
<proteinExistence type="predicted"/>
<organism evidence="3 4">
    <name type="scientific">Billgrantia montanilacus</name>
    <dbReference type="NCBI Taxonomy" id="2282305"/>
    <lineage>
        <taxon>Bacteria</taxon>
        <taxon>Pseudomonadati</taxon>
        <taxon>Pseudomonadota</taxon>
        <taxon>Gammaproteobacteria</taxon>
        <taxon>Oceanospirillales</taxon>
        <taxon>Halomonadaceae</taxon>
        <taxon>Billgrantia</taxon>
    </lineage>
</organism>
<dbReference type="EMBL" id="QPII01000009">
    <property type="protein sequence ID" value="RCV88672.1"/>
    <property type="molecule type" value="Genomic_DNA"/>
</dbReference>
<dbReference type="Pfam" id="PF03640">
    <property type="entry name" value="Lipoprotein_15"/>
    <property type="match status" value="2"/>
</dbReference>
<evidence type="ECO:0000313" key="3">
    <source>
        <dbReference type="EMBL" id="RCV88672.1"/>
    </source>
</evidence>
<sequence>MTASVTTTWLKGAALVALAGTLPLPTIAASPLPGGDDEARVEGMSPEESERQLEPRPDPTPQARVESREQSPFGHYLTNREGMTLYMFEQDQQGGGYSTCYESCAIAWPPYTTEASPVAGENIDEGKLATFERDDGTHQVTYAGWPLYYFARDVYPGDALGQGLVHMGGPWYLLSPDGEIIEEGEPQQAPPVEP</sequence>
<name>A0A368TXP1_9GAMM</name>
<evidence type="ECO:0000256" key="2">
    <source>
        <dbReference type="SAM" id="SignalP"/>
    </source>
</evidence>
<protein>
    <recommendedName>
        <fullName evidence="5">Lipoprotein</fullName>
    </recommendedName>
</protein>
<dbReference type="AlphaFoldDB" id="A0A368TXP1"/>
<feature type="chain" id="PRO_5016570385" description="Lipoprotein" evidence="2">
    <location>
        <begin position="29"/>
        <end position="194"/>
    </location>
</feature>
<reference evidence="3 4" key="1">
    <citation type="submission" date="2018-07" db="EMBL/GenBank/DDBJ databases">
        <title>Halomonas montanilacus sp. nov., isolated from Lake Pengyan on Tibetan Plateau.</title>
        <authorList>
            <person name="Lu H."/>
            <person name="Xing P."/>
            <person name="Wu Q."/>
        </authorList>
    </citation>
    <scope>NUCLEOTIDE SEQUENCE [LARGE SCALE GENOMIC DNA]</scope>
    <source>
        <strain evidence="3 4">PYC7W</strain>
    </source>
</reference>
<evidence type="ECO:0000313" key="4">
    <source>
        <dbReference type="Proteomes" id="UP000252405"/>
    </source>
</evidence>
<dbReference type="GO" id="GO:0043448">
    <property type="term" value="P:alkane catabolic process"/>
    <property type="evidence" value="ECO:0007669"/>
    <property type="project" value="TreeGrafter"/>
</dbReference>
<feature type="region of interest" description="Disordered" evidence="1">
    <location>
        <begin position="29"/>
        <end position="71"/>
    </location>
</feature>
<accession>A0A368TXP1</accession>
<feature type="compositionally biased region" description="Basic and acidic residues" evidence="1">
    <location>
        <begin position="48"/>
        <end position="57"/>
    </location>
</feature>
<evidence type="ECO:0008006" key="5">
    <source>
        <dbReference type="Google" id="ProtNLM"/>
    </source>
</evidence>
<keyword evidence="4" id="KW-1185">Reference proteome</keyword>
<gene>
    <name evidence="3" type="ORF">DU505_13445</name>
</gene>
<dbReference type="RefSeq" id="WP_114479504.1">
    <property type="nucleotide sequence ID" value="NZ_QPII01000009.1"/>
</dbReference>
<comment type="caution">
    <text evidence="3">The sequence shown here is derived from an EMBL/GenBank/DDBJ whole genome shotgun (WGS) entry which is preliminary data.</text>
</comment>